<feature type="compositionally biased region" description="Basic residues" evidence="1">
    <location>
        <begin position="121"/>
        <end position="140"/>
    </location>
</feature>
<name>E3MPB8_CAERE</name>
<dbReference type="GeneID" id="9813924"/>
<evidence type="ECO:0000313" key="2">
    <source>
        <dbReference type="EMBL" id="EFP06380.1"/>
    </source>
</evidence>
<proteinExistence type="predicted"/>
<gene>
    <name evidence="2" type="ORF">CRE_07635</name>
</gene>
<feature type="compositionally biased region" description="Basic residues" evidence="1">
    <location>
        <begin position="232"/>
        <end position="252"/>
    </location>
</feature>
<accession>E3MPB8</accession>
<sequence length="265" mass="31265">MVRVDRDLKRCYFYRVKIEGDVVKPMDLRSPSPEFPKSGIPRQDIIPYNPHFRERASRHTSRPSSTRRISWSREADRVREISPRSEPGPEPAKIFYPPPRKSNSFSEGYVDPEEKYPLTEKKKKKKKKVPVSKPKSKPARKLTPEPVFQPVYIPPTTVKKGIPAKPKPKKKNDQLIRQHRDQRYRAQKLEQQSRKSQIPTSNLRKVKSETNLNFLRSVPKETLMKKAETGKTKHFNPPRWRHVGDRNRRRQGDKHSRSFASDYYF</sequence>
<dbReference type="CTD" id="9813924"/>
<feature type="compositionally biased region" description="Basic and acidic residues" evidence="1">
    <location>
        <begin position="218"/>
        <end position="231"/>
    </location>
</feature>
<organism evidence="3">
    <name type="scientific">Caenorhabditis remanei</name>
    <name type="common">Caenorhabditis vulgaris</name>
    <dbReference type="NCBI Taxonomy" id="31234"/>
    <lineage>
        <taxon>Eukaryota</taxon>
        <taxon>Metazoa</taxon>
        <taxon>Ecdysozoa</taxon>
        <taxon>Nematoda</taxon>
        <taxon>Chromadorea</taxon>
        <taxon>Rhabditida</taxon>
        <taxon>Rhabditina</taxon>
        <taxon>Rhabditomorpha</taxon>
        <taxon>Rhabditoidea</taxon>
        <taxon>Rhabditidae</taxon>
        <taxon>Peloderinae</taxon>
        <taxon>Caenorhabditis</taxon>
    </lineage>
</organism>
<evidence type="ECO:0000256" key="1">
    <source>
        <dbReference type="SAM" id="MobiDB-lite"/>
    </source>
</evidence>
<keyword evidence="3" id="KW-1185">Reference proteome</keyword>
<dbReference type="FunCoup" id="E3MPB8">
    <property type="interactions" value="545"/>
</dbReference>
<dbReference type="HOGENOM" id="CLU_1116588_0_0_1"/>
<dbReference type="KEGG" id="crq:GCK72_026062"/>
<dbReference type="InParanoid" id="E3MPB8"/>
<feature type="region of interest" description="Disordered" evidence="1">
    <location>
        <begin position="27"/>
        <end position="265"/>
    </location>
</feature>
<dbReference type="eggNOG" id="ENOG502TGC8">
    <property type="taxonomic scope" value="Eukaryota"/>
</dbReference>
<dbReference type="AlphaFoldDB" id="E3MPB8"/>
<evidence type="ECO:0000313" key="3">
    <source>
        <dbReference type="Proteomes" id="UP000008281"/>
    </source>
</evidence>
<feature type="compositionally biased region" description="Polar residues" evidence="1">
    <location>
        <begin position="194"/>
        <end position="214"/>
    </location>
</feature>
<feature type="compositionally biased region" description="Basic and acidic residues" evidence="1">
    <location>
        <begin position="71"/>
        <end position="83"/>
    </location>
</feature>
<dbReference type="OrthoDB" id="5861972at2759"/>
<dbReference type="RefSeq" id="XP_003102047.2">
    <property type="nucleotide sequence ID" value="XM_003101999.2"/>
</dbReference>
<protein>
    <submittedName>
        <fullName evidence="2">Uncharacterized protein</fullName>
    </submittedName>
</protein>
<dbReference type="Proteomes" id="UP000008281">
    <property type="component" value="Unassembled WGS sequence"/>
</dbReference>
<feature type="compositionally biased region" description="Pro residues" evidence="1">
    <location>
        <begin position="86"/>
        <end position="100"/>
    </location>
</feature>
<reference evidence="2" key="1">
    <citation type="submission" date="2007-07" db="EMBL/GenBank/DDBJ databases">
        <title>PCAP assembly of the Caenorhabditis remanei genome.</title>
        <authorList>
            <consortium name="The Caenorhabditis remanei Sequencing Consortium"/>
            <person name="Wilson R.K."/>
        </authorList>
    </citation>
    <scope>NUCLEOTIDE SEQUENCE [LARGE SCALE GENOMIC DNA]</scope>
    <source>
        <strain evidence="2">PB4641</strain>
    </source>
</reference>
<feature type="compositionally biased region" description="Basic and acidic residues" evidence="1">
    <location>
        <begin position="171"/>
        <end position="193"/>
    </location>
</feature>
<dbReference type="OMA" id="DLKRCYF"/>
<dbReference type="EMBL" id="DS268462">
    <property type="protein sequence ID" value="EFP06380.1"/>
    <property type="molecule type" value="Genomic_DNA"/>
</dbReference>